<dbReference type="EMBL" id="QTSX02005687">
    <property type="protein sequence ID" value="KAJ9059357.1"/>
    <property type="molecule type" value="Genomic_DNA"/>
</dbReference>
<sequence length="122" mass="13594">MRKLIYSNATNWDLYLTAALFAYCICKHHFTGDSPFAILYGREATTLLLLGPLLSSDKAMDPDTHIKNLFNCVINIQATVYTSAYKTKIFEFSPDNAGRSPLPNVVFSPWGQHPGGHGRKSL</sequence>
<evidence type="ECO:0000313" key="2">
    <source>
        <dbReference type="Proteomes" id="UP001165960"/>
    </source>
</evidence>
<organism evidence="1 2">
    <name type="scientific">Entomophthora muscae</name>
    <dbReference type="NCBI Taxonomy" id="34485"/>
    <lineage>
        <taxon>Eukaryota</taxon>
        <taxon>Fungi</taxon>
        <taxon>Fungi incertae sedis</taxon>
        <taxon>Zoopagomycota</taxon>
        <taxon>Entomophthoromycotina</taxon>
        <taxon>Entomophthoromycetes</taxon>
        <taxon>Entomophthorales</taxon>
        <taxon>Entomophthoraceae</taxon>
        <taxon>Entomophthora</taxon>
    </lineage>
</organism>
<accession>A0ACC2SB02</accession>
<gene>
    <name evidence="1" type="ORF">DSO57_1003182</name>
</gene>
<protein>
    <submittedName>
        <fullName evidence="1">Uncharacterized protein</fullName>
    </submittedName>
</protein>
<evidence type="ECO:0000313" key="1">
    <source>
        <dbReference type="EMBL" id="KAJ9059357.1"/>
    </source>
</evidence>
<reference evidence="1" key="1">
    <citation type="submission" date="2022-04" db="EMBL/GenBank/DDBJ databases">
        <title>Genome of the entomopathogenic fungus Entomophthora muscae.</title>
        <authorList>
            <person name="Elya C."/>
            <person name="Lovett B.R."/>
            <person name="Lee E."/>
            <person name="Macias A.M."/>
            <person name="Hajek A.E."/>
            <person name="De Bivort B.L."/>
            <person name="Kasson M.T."/>
            <person name="De Fine Licht H.H."/>
            <person name="Stajich J.E."/>
        </authorList>
    </citation>
    <scope>NUCLEOTIDE SEQUENCE</scope>
    <source>
        <strain evidence="1">Berkeley</strain>
    </source>
</reference>
<name>A0ACC2SB02_9FUNG</name>
<comment type="caution">
    <text evidence="1">The sequence shown here is derived from an EMBL/GenBank/DDBJ whole genome shotgun (WGS) entry which is preliminary data.</text>
</comment>
<dbReference type="Proteomes" id="UP001165960">
    <property type="component" value="Unassembled WGS sequence"/>
</dbReference>
<keyword evidence="2" id="KW-1185">Reference proteome</keyword>
<proteinExistence type="predicted"/>